<dbReference type="PANTHER" id="PTHR34201:SF12">
    <property type="entry name" value="PROTEIN TRIGALACTOSYLDIACYLGLYCEROL 5, CHLOROPLASTIC"/>
    <property type="match status" value="1"/>
</dbReference>
<sequence>LTERRRIVTVEVSHSFLVLLHNCFHKQNMGLRTFRGKGVGLGVGVGCGFGVGWGFGGPGIGLLGMGAGGGCGVGVGLGWGVGFGFGAEYINVEPEWSLKEVQSSNPLQGVMRQIQTAVPGGHAPKEGGAAE</sequence>
<proteinExistence type="predicted"/>
<dbReference type="EMBL" id="GBEZ01022871">
    <property type="protein sequence ID" value="JAC63987.1"/>
    <property type="molecule type" value="Transcribed_RNA"/>
</dbReference>
<evidence type="ECO:0000313" key="1">
    <source>
        <dbReference type="EMBL" id="JAC63987.1"/>
    </source>
</evidence>
<dbReference type="PANTHER" id="PTHR34201">
    <property type="entry name" value="GLYCINE-RICH PROTEIN"/>
    <property type="match status" value="1"/>
</dbReference>
<feature type="non-terminal residue" evidence="1">
    <location>
        <position position="1"/>
    </location>
</feature>
<protein>
    <submittedName>
        <fullName evidence="1">Uncharacterized protein</fullName>
    </submittedName>
</protein>
<gene>
    <name evidence="1" type="ORF">TSPGSL018_19302</name>
</gene>
<reference evidence="1" key="1">
    <citation type="submission" date="2014-05" db="EMBL/GenBank/DDBJ databases">
        <title>The transcriptome of the halophilic microalga Tetraselmis sp. GSL018 isolated from the Great Salt Lake, Utah.</title>
        <authorList>
            <person name="Jinkerson R.E."/>
            <person name="D'Adamo S."/>
            <person name="Posewitz M.C."/>
        </authorList>
    </citation>
    <scope>NUCLEOTIDE SEQUENCE</scope>
    <source>
        <strain evidence="1">GSL018</strain>
    </source>
</reference>
<dbReference type="InterPro" id="IPR053288">
    <property type="entry name" value="TGD_Bridge_Protein"/>
</dbReference>
<accession>A0A061QTJ1</accession>
<name>A0A061QTJ1_9CHLO</name>
<dbReference type="AlphaFoldDB" id="A0A061QTJ1"/>
<organism evidence="1">
    <name type="scientific">Tetraselmis sp. GSL018</name>
    <dbReference type="NCBI Taxonomy" id="582737"/>
    <lineage>
        <taxon>Eukaryota</taxon>
        <taxon>Viridiplantae</taxon>
        <taxon>Chlorophyta</taxon>
        <taxon>core chlorophytes</taxon>
        <taxon>Chlorodendrophyceae</taxon>
        <taxon>Chlorodendrales</taxon>
        <taxon>Chlorodendraceae</taxon>
        <taxon>Tetraselmis</taxon>
    </lineage>
</organism>